<feature type="region of interest" description="Disordered" evidence="10">
    <location>
        <begin position="850"/>
        <end position="883"/>
    </location>
</feature>
<feature type="region of interest" description="Disordered" evidence="10">
    <location>
        <begin position="547"/>
        <end position="567"/>
    </location>
</feature>
<dbReference type="PRINTS" id="PR00119">
    <property type="entry name" value="CATATPASE"/>
</dbReference>
<feature type="transmembrane region" description="Helical" evidence="11">
    <location>
        <begin position="1149"/>
        <end position="1166"/>
    </location>
</feature>
<feature type="transmembrane region" description="Helical" evidence="11">
    <location>
        <begin position="1219"/>
        <end position="1239"/>
    </location>
</feature>
<keyword evidence="5" id="KW-0067">ATP-binding</keyword>
<dbReference type="Proteomes" id="UP000019763">
    <property type="component" value="Unassembled WGS sequence"/>
</dbReference>
<comment type="caution">
    <text evidence="13">The sequence shown here is derived from an EMBL/GenBank/DDBJ whole genome shotgun (WGS) entry which is preliminary data.</text>
</comment>
<evidence type="ECO:0000256" key="4">
    <source>
        <dbReference type="ARBA" id="ARBA00022741"/>
    </source>
</evidence>
<evidence type="ECO:0000256" key="9">
    <source>
        <dbReference type="ARBA" id="ARBA00023136"/>
    </source>
</evidence>
<dbReference type="Pfam" id="PF13246">
    <property type="entry name" value="Cation_ATPase"/>
    <property type="match status" value="1"/>
</dbReference>
<dbReference type="InterPro" id="IPR036412">
    <property type="entry name" value="HAD-like_sf"/>
</dbReference>
<protein>
    <submittedName>
        <fullName evidence="13">ATPase</fullName>
        <ecNumber evidence="13">3.6.3.8</ecNumber>
    </submittedName>
</protein>
<evidence type="ECO:0000256" key="7">
    <source>
        <dbReference type="ARBA" id="ARBA00022967"/>
    </source>
</evidence>
<dbReference type="eggNOG" id="KOG0204">
    <property type="taxonomic scope" value="Eukaryota"/>
</dbReference>
<dbReference type="InterPro" id="IPR023298">
    <property type="entry name" value="ATPase_P-typ_TM_dom_sf"/>
</dbReference>
<dbReference type="PANTHER" id="PTHR24093:SF369">
    <property type="entry name" value="CALCIUM-TRANSPORTING ATPASE"/>
    <property type="match status" value="1"/>
</dbReference>
<proteinExistence type="predicted"/>
<dbReference type="InterPro" id="IPR018303">
    <property type="entry name" value="ATPase_P-typ_P_site"/>
</dbReference>
<evidence type="ECO:0000256" key="3">
    <source>
        <dbReference type="ARBA" id="ARBA00022723"/>
    </source>
</evidence>
<dbReference type="SFLD" id="SFLDG00002">
    <property type="entry name" value="C1.7:_P-type_atpase_like"/>
    <property type="match status" value="1"/>
</dbReference>
<dbReference type="GO" id="GO:0005524">
    <property type="term" value="F:ATP binding"/>
    <property type="evidence" value="ECO:0007669"/>
    <property type="project" value="UniProtKB-KW"/>
</dbReference>
<dbReference type="EC" id="3.6.3.8" evidence="13"/>
<dbReference type="Pfam" id="PF00690">
    <property type="entry name" value="Cation_ATPase_N"/>
    <property type="match status" value="1"/>
</dbReference>
<dbReference type="Pfam" id="PF00689">
    <property type="entry name" value="Cation_ATPase_C"/>
    <property type="match status" value="1"/>
</dbReference>
<dbReference type="Gene3D" id="3.40.1110.10">
    <property type="entry name" value="Calcium-transporting ATPase, cytoplasmic domain N"/>
    <property type="match status" value="2"/>
</dbReference>
<dbReference type="GO" id="GO:0005886">
    <property type="term" value="C:plasma membrane"/>
    <property type="evidence" value="ECO:0007669"/>
    <property type="project" value="TreeGrafter"/>
</dbReference>
<dbReference type="SFLD" id="SFLDF00027">
    <property type="entry name" value="p-type_atpase"/>
    <property type="match status" value="1"/>
</dbReference>
<sequence>MSGGSLGVDVVQAYAQRVTVEDLDLIEKHGGVEGLFGEFQSSSLGLLTNQVEGNREKFGANETPKKETTPLWKLIWVASSDPMLRVLMVASIVSLSLALAFGENKKVEWIEGFSILMAVIIVIGVTAGNDYMKEKQFAELYAKEEKYVQVYRDHEKVKMPVSEVVGGDLIYLEAGDELPADAVLLKGNNLKVDESSLTGEPDQVLKMNFGECMEKLEAYRPTHPGAAVGNTSAAEARTDSNAGVSRAGSAMDHHTVPSPVLLSGSNVASGSGTALVVAVGLQSQMGKLFTKLVVDNEPTPLQNKLNGMARDVGRAGFTAALVTLIVLLVEYGVQLHEHSESARKICATLVRHLVTAITIVVVAVPEGLPLAVTISLAFSVGRMLKDQNYVRRLAACETMGGASEVCSDKTGTLTKNQMEVESYWNGSFLMEGSENIAWPSEPYRTILIHNIVVNSSGFLVHETAQVAQGQAKQITKQVGSPTDCALLGLIETLGNVDSTALRNIYRGIAPPASDTLLCRPLPPGHQFSLDDRSVSFKAKAATRGSHSIELAQRTAGSTAGSAARSDSASDVAGSIPAAAPAVSGPAEVKGVVAASAASGRLDPGVRTISFANRSSSSLELCVNPATQAAAGSTPSFPRFESKQCYIVRQLPFSSEKKAMTTIVQHPSDPSQVRVFVKGAAEVVLRRCGRRIDSDGGLKELTAHKVGKIEDVIVARMASLALRTICLAYRDATLTPEQVADAPNLSWAPFETDLTCLGIVGIRDPLREEVPKAIRDCQRAGVRVRMCTGDNIETAKQIALKAGLYHPEDGGIAMLGPEFLKLVGGVVCARCQTEHCPCEVGGVAVTQAAAESEGGARAEDGGKKEGDKKEGDKSAEVGGKFRVSAAAPTGPRQDVLRNAEEFALIADKLEVMARSQPNDKYALVTGLRNLGRVVAVTGDGVNDAPALKKADVGFAMGITGKETAKQAADIVLMDDNFSSIVKAIKWGRNVYDNIQRFLQFQLTVNIVAVITAFVGACFLRASPLTAIQMLWVNLIMDTFAALALATEMPTDRLLDRPPHSRQEYLVTRAMWRNIMVQALYQVAVMMSVIFSGECWLPEYNFKYNTSVDPNFTVFSGCGHNHVRSGRLYHPFTTREDYKASWNYDITPSRHYTYVFNIFVMMQAFNLLNARKIQDKDFNIFQGLHRNPYWVGIMFIIVVGQALMVEFGSQALSVHKDGLTWQQWFICIAFGAGTWVVAALGKLIPTRIITQIVPETHNREVNPLTEPASLALASRGRISSGRISSRMNLRSTADISSTHLHSFLQPPKSNTNL</sequence>
<evidence type="ECO:0000256" key="10">
    <source>
        <dbReference type="SAM" id="MobiDB-lite"/>
    </source>
</evidence>
<dbReference type="GO" id="GO:0016887">
    <property type="term" value="F:ATP hydrolysis activity"/>
    <property type="evidence" value="ECO:0007669"/>
    <property type="project" value="InterPro"/>
</dbReference>
<dbReference type="InterPro" id="IPR001757">
    <property type="entry name" value="P_typ_ATPase"/>
</dbReference>
<dbReference type="RefSeq" id="XP_011131926.1">
    <property type="nucleotide sequence ID" value="XM_011133624.1"/>
</dbReference>
<feature type="transmembrane region" description="Helical" evidence="11">
    <location>
        <begin position="1001"/>
        <end position="1020"/>
    </location>
</feature>
<evidence type="ECO:0000256" key="11">
    <source>
        <dbReference type="SAM" id="Phobius"/>
    </source>
</evidence>
<dbReference type="OMA" id="RRSVVFN"/>
<evidence type="ECO:0000256" key="8">
    <source>
        <dbReference type="ARBA" id="ARBA00022989"/>
    </source>
</evidence>
<keyword evidence="3" id="KW-0479">Metal-binding</keyword>
<feature type="compositionally biased region" description="Low complexity" evidence="10">
    <location>
        <begin position="553"/>
        <end position="567"/>
    </location>
</feature>
<evidence type="ECO:0000313" key="14">
    <source>
        <dbReference type="Proteomes" id="UP000019763"/>
    </source>
</evidence>
<dbReference type="Pfam" id="PF08282">
    <property type="entry name" value="Hydrolase_3"/>
    <property type="match status" value="1"/>
</dbReference>
<dbReference type="GO" id="GO:0046872">
    <property type="term" value="F:metal ion binding"/>
    <property type="evidence" value="ECO:0007669"/>
    <property type="project" value="UniProtKB-KW"/>
</dbReference>
<keyword evidence="9 11" id="KW-0472">Membrane</keyword>
<dbReference type="InterPro" id="IPR006068">
    <property type="entry name" value="ATPase_P-typ_cation-transptr_C"/>
</dbReference>
<gene>
    <name evidence="13" type="ORF">GNI_123700</name>
</gene>
<dbReference type="SUPFAM" id="SSF56784">
    <property type="entry name" value="HAD-like"/>
    <property type="match status" value="1"/>
</dbReference>
<keyword evidence="4" id="KW-0547">Nucleotide-binding</keyword>
<evidence type="ECO:0000256" key="5">
    <source>
        <dbReference type="ARBA" id="ARBA00022840"/>
    </source>
</evidence>
<dbReference type="Gene3D" id="3.40.50.1000">
    <property type="entry name" value="HAD superfamily/HAD-like"/>
    <property type="match status" value="2"/>
</dbReference>
<organism evidence="13 14">
    <name type="scientific">Gregarina niphandrodes</name>
    <name type="common">Septate eugregarine</name>
    <dbReference type="NCBI Taxonomy" id="110365"/>
    <lineage>
        <taxon>Eukaryota</taxon>
        <taxon>Sar</taxon>
        <taxon>Alveolata</taxon>
        <taxon>Apicomplexa</taxon>
        <taxon>Conoidasida</taxon>
        <taxon>Gregarinasina</taxon>
        <taxon>Eugregarinorida</taxon>
        <taxon>Gregarinidae</taxon>
        <taxon>Gregarina</taxon>
    </lineage>
</organism>
<dbReference type="EMBL" id="AFNH02000923">
    <property type="protein sequence ID" value="EZG51713.1"/>
    <property type="molecule type" value="Genomic_DNA"/>
</dbReference>
<keyword evidence="2 11" id="KW-0812">Transmembrane</keyword>
<keyword evidence="8 11" id="KW-1133">Transmembrane helix</keyword>
<comment type="subcellular location">
    <subcellularLocation>
        <location evidence="1">Endomembrane system</location>
        <topology evidence="1">Multi-pass membrane protein</topology>
    </subcellularLocation>
</comment>
<dbReference type="Pfam" id="PF00122">
    <property type="entry name" value="E1-E2_ATPase"/>
    <property type="match status" value="1"/>
</dbReference>
<dbReference type="InterPro" id="IPR004014">
    <property type="entry name" value="ATPase_P-typ_cation-transptr_N"/>
</dbReference>
<dbReference type="Gene3D" id="2.70.150.10">
    <property type="entry name" value="Calcium-transporting ATPase, cytoplasmic transduction domain A"/>
    <property type="match status" value="1"/>
</dbReference>
<feature type="domain" description="Cation-transporting P-type ATPase N-terminal" evidence="12">
    <location>
        <begin position="26"/>
        <end position="99"/>
    </location>
</feature>
<dbReference type="InterPro" id="IPR044492">
    <property type="entry name" value="P_typ_ATPase_HD_dom"/>
</dbReference>
<keyword evidence="13" id="KW-0378">Hydrolase</keyword>
<evidence type="ECO:0000256" key="1">
    <source>
        <dbReference type="ARBA" id="ARBA00004127"/>
    </source>
</evidence>
<dbReference type="Gene3D" id="1.20.1110.10">
    <property type="entry name" value="Calcium-transporting ATPase, transmembrane domain"/>
    <property type="match status" value="2"/>
</dbReference>
<name>A0A023B291_GRENI</name>
<dbReference type="SMART" id="SM00831">
    <property type="entry name" value="Cation_ATPase_N"/>
    <property type="match status" value="1"/>
</dbReference>
<keyword evidence="6" id="KW-0460">Magnesium</keyword>
<evidence type="ECO:0000256" key="2">
    <source>
        <dbReference type="ARBA" id="ARBA00022692"/>
    </source>
</evidence>
<accession>A0A023B291</accession>
<feature type="region of interest" description="Disordered" evidence="10">
    <location>
        <begin position="230"/>
        <end position="251"/>
    </location>
</feature>
<feature type="transmembrane region" description="Helical" evidence="11">
    <location>
        <begin position="312"/>
        <end position="333"/>
    </location>
</feature>
<dbReference type="InterPro" id="IPR059000">
    <property type="entry name" value="ATPase_P-type_domA"/>
</dbReference>
<feature type="compositionally biased region" description="Polar residues" evidence="10">
    <location>
        <begin position="230"/>
        <end position="243"/>
    </location>
</feature>
<dbReference type="InterPro" id="IPR023214">
    <property type="entry name" value="HAD_sf"/>
</dbReference>
<reference evidence="13" key="1">
    <citation type="submission" date="2013-12" db="EMBL/GenBank/DDBJ databases">
        <authorList>
            <person name="Omoto C.K."/>
            <person name="Sibley D."/>
            <person name="Venepally P."/>
            <person name="Hadjithomas M."/>
            <person name="Karamycheva S."/>
            <person name="Brunk B."/>
            <person name="Roos D."/>
            <person name="Caler E."/>
            <person name="Lorenzi H."/>
        </authorList>
    </citation>
    <scope>NUCLEOTIDE SEQUENCE</scope>
</reference>
<keyword evidence="14" id="KW-1185">Reference proteome</keyword>
<dbReference type="GO" id="GO:0012505">
    <property type="term" value="C:endomembrane system"/>
    <property type="evidence" value="ECO:0007669"/>
    <property type="project" value="UniProtKB-SubCell"/>
</dbReference>
<dbReference type="SUPFAM" id="SSF81653">
    <property type="entry name" value="Calcium ATPase, transduction domain A"/>
    <property type="match status" value="1"/>
</dbReference>
<dbReference type="SUPFAM" id="SSF81665">
    <property type="entry name" value="Calcium ATPase, transmembrane domain M"/>
    <property type="match status" value="1"/>
</dbReference>
<keyword evidence="7" id="KW-1278">Translocase</keyword>
<feature type="transmembrane region" description="Helical" evidence="11">
    <location>
        <begin position="353"/>
        <end position="378"/>
    </location>
</feature>
<dbReference type="GO" id="GO:0005388">
    <property type="term" value="F:P-type calcium transporter activity"/>
    <property type="evidence" value="ECO:0007669"/>
    <property type="project" value="TreeGrafter"/>
</dbReference>
<dbReference type="OrthoDB" id="3352408at2759"/>
<feature type="transmembrane region" description="Helical" evidence="11">
    <location>
        <begin position="113"/>
        <end position="132"/>
    </location>
</feature>
<dbReference type="NCBIfam" id="TIGR01494">
    <property type="entry name" value="ATPase_P-type"/>
    <property type="match status" value="2"/>
</dbReference>
<feature type="transmembrane region" description="Helical" evidence="11">
    <location>
        <begin position="1068"/>
        <end position="1089"/>
    </location>
</feature>
<dbReference type="PANTHER" id="PTHR24093">
    <property type="entry name" value="CATION TRANSPORTING ATPASE"/>
    <property type="match status" value="1"/>
</dbReference>
<feature type="transmembrane region" description="Helical" evidence="11">
    <location>
        <begin position="1187"/>
        <end position="1207"/>
    </location>
</feature>
<evidence type="ECO:0000259" key="12">
    <source>
        <dbReference type="SMART" id="SM00831"/>
    </source>
</evidence>
<dbReference type="InterPro" id="IPR008250">
    <property type="entry name" value="ATPase_P-typ_transduc_dom_A_sf"/>
</dbReference>
<feature type="transmembrane region" description="Helical" evidence="11">
    <location>
        <begin position="83"/>
        <end position="101"/>
    </location>
</feature>
<dbReference type="VEuPathDB" id="CryptoDB:GNI_123700"/>
<dbReference type="InterPro" id="IPR023299">
    <property type="entry name" value="ATPase_P-typ_cyto_dom_N"/>
</dbReference>
<dbReference type="SFLD" id="SFLDS00003">
    <property type="entry name" value="Haloacid_Dehalogenase"/>
    <property type="match status" value="1"/>
</dbReference>
<feature type="compositionally biased region" description="Basic and acidic residues" evidence="10">
    <location>
        <begin position="853"/>
        <end position="874"/>
    </location>
</feature>
<dbReference type="PROSITE" id="PS00154">
    <property type="entry name" value="ATPASE_E1_E2"/>
    <property type="match status" value="1"/>
</dbReference>
<evidence type="ECO:0000256" key="6">
    <source>
        <dbReference type="ARBA" id="ARBA00022842"/>
    </source>
</evidence>
<dbReference type="GeneID" id="22914347"/>
<dbReference type="SUPFAM" id="SSF81660">
    <property type="entry name" value="Metal cation-transporting ATPase, ATP-binding domain N"/>
    <property type="match status" value="1"/>
</dbReference>
<evidence type="ECO:0000313" key="13">
    <source>
        <dbReference type="EMBL" id="EZG51713.1"/>
    </source>
</evidence>